<evidence type="ECO:0000313" key="3">
    <source>
        <dbReference type="Proteomes" id="UP000594262"/>
    </source>
</evidence>
<sequence>MENLTFFRMNLTMITRSQHNLEYFKLRYSCYLKVLNLTSMDILDKVLAAENRTFEIVATVVCFTLAAFIISANSVFIFTLLMTTKRKLTFVQRLFLYVSCIDLIAGFIAMPMMGVSQYHGLTCLQQASMMGAAVFAVVADSCGVLTISCLRYHSILKPMRKISSKRIIFFLVLQILFALACSMLFLFCYVKLGTITMFQVLGHLAGAVVSILNLSILITVFLTLIGIGKLKKTELSLVDETRLRNQHKSTKTLLIIASVMTLSFIMQVPSLIILSQSLAQSSLLSGETFIWTKRNADFSTLVSCLNTGFNSVILICRSKKMRRYIKK</sequence>
<keyword evidence="1" id="KW-0812">Transmembrane</keyword>
<feature type="transmembrane region" description="Helical" evidence="1">
    <location>
        <begin position="167"/>
        <end position="192"/>
    </location>
</feature>
<dbReference type="Proteomes" id="UP000594262">
    <property type="component" value="Unplaced"/>
</dbReference>
<dbReference type="Gene3D" id="1.20.1070.10">
    <property type="entry name" value="Rhodopsin 7-helix transmembrane proteins"/>
    <property type="match status" value="1"/>
</dbReference>
<keyword evidence="1" id="KW-0472">Membrane</keyword>
<feature type="transmembrane region" description="Helical" evidence="1">
    <location>
        <begin position="94"/>
        <end position="115"/>
    </location>
</feature>
<name>A0A7M5UKP9_9CNID</name>
<feature type="transmembrane region" description="Helical" evidence="1">
    <location>
        <begin position="298"/>
        <end position="316"/>
    </location>
</feature>
<feature type="transmembrane region" description="Helical" evidence="1">
    <location>
        <begin position="252"/>
        <end position="278"/>
    </location>
</feature>
<keyword evidence="1" id="KW-1133">Transmembrane helix</keyword>
<protein>
    <recommendedName>
        <fullName evidence="4">G-protein coupled receptors family 1 profile domain-containing protein</fullName>
    </recommendedName>
</protein>
<feature type="transmembrane region" description="Helical" evidence="1">
    <location>
        <begin position="127"/>
        <end position="147"/>
    </location>
</feature>
<evidence type="ECO:0000313" key="2">
    <source>
        <dbReference type="EnsemblMetazoa" id="CLYHEMP002224.1"/>
    </source>
</evidence>
<keyword evidence="3" id="KW-1185">Reference proteome</keyword>
<reference evidence="2" key="1">
    <citation type="submission" date="2021-01" db="UniProtKB">
        <authorList>
            <consortium name="EnsemblMetazoa"/>
        </authorList>
    </citation>
    <scope>IDENTIFICATION</scope>
</reference>
<proteinExistence type="predicted"/>
<feature type="transmembrane region" description="Helical" evidence="1">
    <location>
        <begin position="56"/>
        <end position="82"/>
    </location>
</feature>
<feature type="transmembrane region" description="Helical" evidence="1">
    <location>
        <begin position="204"/>
        <end position="227"/>
    </location>
</feature>
<dbReference type="SUPFAM" id="SSF81321">
    <property type="entry name" value="Family A G protein-coupled receptor-like"/>
    <property type="match status" value="1"/>
</dbReference>
<evidence type="ECO:0008006" key="4">
    <source>
        <dbReference type="Google" id="ProtNLM"/>
    </source>
</evidence>
<organism evidence="2 3">
    <name type="scientific">Clytia hemisphaerica</name>
    <dbReference type="NCBI Taxonomy" id="252671"/>
    <lineage>
        <taxon>Eukaryota</taxon>
        <taxon>Metazoa</taxon>
        <taxon>Cnidaria</taxon>
        <taxon>Hydrozoa</taxon>
        <taxon>Hydroidolina</taxon>
        <taxon>Leptothecata</taxon>
        <taxon>Obeliida</taxon>
        <taxon>Clytiidae</taxon>
        <taxon>Clytia</taxon>
    </lineage>
</organism>
<accession>A0A7M5UKP9</accession>
<dbReference type="AlphaFoldDB" id="A0A7M5UKP9"/>
<evidence type="ECO:0000256" key="1">
    <source>
        <dbReference type="SAM" id="Phobius"/>
    </source>
</evidence>
<dbReference type="EnsemblMetazoa" id="CLYHEMT002224.1">
    <property type="protein sequence ID" value="CLYHEMP002224.1"/>
    <property type="gene ID" value="CLYHEMG002224"/>
</dbReference>